<dbReference type="EMBL" id="LXQA010164490">
    <property type="protein sequence ID" value="MCI28251.1"/>
    <property type="molecule type" value="Genomic_DNA"/>
</dbReference>
<dbReference type="Proteomes" id="UP000265520">
    <property type="component" value="Unassembled WGS sequence"/>
</dbReference>
<protein>
    <submittedName>
        <fullName evidence="1">Uncharacterized protein</fullName>
    </submittedName>
</protein>
<dbReference type="AlphaFoldDB" id="A0A392QV56"/>
<keyword evidence="2" id="KW-1185">Reference proteome</keyword>
<evidence type="ECO:0000313" key="1">
    <source>
        <dbReference type="EMBL" id="MCI28251.1"/>
    </source>
</evidence>
<comment type="caution">
    <text evidence="1">The sequence shown here is derived from an EMBL/GenBank/DDBJ whole genome shotgun (WGS) entry which is preliminary data.</text>
</comment>
<reference evidence="1 2" key="1">
    <citation type="journal article" date="2018" name="Front. Plant Sci.">
        <title>Red Clover (Trifolium pratense) and Zigzag Clover (T. medium) - A Picture of Genomic Similarities and Differences.</title>
        <authorList>
            <person name="Dluhosova J."/>
            <person name="Istvanek J."/>
            <person name="Nedelnik J."/>
            <person name="Repkova J."/>
        </authorList>
    </citation>
    <scope>NUCLEOTIDE SEQUENCE [LARGE SCALE GENOMIC DNA]</scope>
    <source>
        <strain evidence="2">cv. 10/8</strain>
        <tissue evidence="1">Leaf</tissue>
    </source>
</reference>
<organism evidence="1 2">
    <name type="scientific">Trifolium medium</name>
    <dbReference type="NCBI Taxonomy" id="97028"/>
    <lineage>
        <taxon>Eukaryota</taxon>
        <taxon>Viridiplantae</taxon>
        <taxon>Streptophyta</taxon>
        <taxon>Embryophyta</taxon>
        <taxon>Tracheophyta</taxon>
        <taxon>Spermatophyta</taxon>
        <taxon>Magnoliopsida</taxon>
        <taxon>eudicotyledons</taxon>
        <taxon>Gunneridae</taxon>
        <taxon>Pentapetalae</taxon>
        <taxon>rosids</taxon>
        <taxon>fabids</taxon>
        <taxon>Fabales</taxon>
        <taxon>Fabaceae</taxon>
        <taxon>Papilionoideae</taxon>
        <taxon>50 kb inversion clade</taxon>
        <taxon>NPAAA clade</taxon>
        <taxon>Hologalegina</taxon>
        <taxon>IRL clade</taxon>
        <taxon>Trifolieae</taxon>
        <taxon>Trifolium</taxon>
    </lineage>
</organism>
<sequence length="55" mass="6128">MVWKVSVIYALRRSAWRGAPVSKDEASGASVICASRKFISRAAHLHCSSRALRRQ</sequence>
<name>A0A392QV56_9FABA</name>
<proteinExistence type="predicted"/>
<feature type="non-terminal residue" evidence="1">
    <location>
        <position position="55"/>
    </location>
</feature>
<accession>A0A392QV56</accession>
<evidence type="ECO:0000313" key="2">
    <source>
        <dbReference type="Proteomes" id="UP000265520"/>
    </source>
</evidence>